<evidence type="ECO:0000259" key="3">
    <source>
        <dbReference type="Pfam" id="PF20416"/>
    </source>
</evidence>
<feature type="region of interest" description="Disordered" evidence="1">
    <location>
        <begin position="1094"/>
        <end position="1113"/>
    </location>
</feature>
<feature type="compositionally biased region" description="Basic and acidic residues" evidence="1">
    <location>
        <begin position="2594"/>
        <end position="2604"/>
    </location>
</feature>
<accession>A0A6A6WEK3</accession>
<evidence type="ECO:0000256" key="1">
    <source>
        <dbReference type="SAM" id="MobiDB-lite"/>
    </source>
</evidence>
<feature type="domain" description="U3 small nucleolar RNA-associated protein 20" evidence="3">
    <location>
        <begin position="1702"/>
        <end position="1920"/>
    </location>
</feature>
<dbReference type="GO" id="GO:0032040">
    <property type="term" value="C:small-subunit processome"/>
    <property type="evidence" value="ECO:0007669"/>
    <property type="project" value="TreeGrafter"/>
</dbReference>
<evidence type="ECO:0000313" key="5">
    <source>
        <dbReference type="Proteomes" id="UP000799437"/>
    </source>
</evidence>
<proteinExistence type="predicted"/>
<feature type="region of interest" description="Disordered" evidence="1">
    <location>
        <begin position="1"/>
        <end position="22"/>
    </location>
</feature>
<keyword evidence="5" id="KW-1185">Reference proteome</keyword>
<name>A0A6A6WEK3_9PEZI</name>
<dbReference type="InterPro" id="IPR046523">
    <property type="entry name" value="UTP20_dom"/>
</dbReference>
<dbReference type="EMBL" id="ML996569">
    <property type="protein sequence ID" value="KAF2760017.1"/>
    <property type="molecule type" value="Genomic_DNA"/>
</dbReference>
<dbReference type="InterPro" id="IPR011989">
    <property type="entry name" value="ARM-like"/>
</dbReference>
<feature type="compositionally biased region" description="Basic and acidic residues" evidence="1">
    <location>
        <begin position="2612"/>
        <end position="2621"/>
    </location>
</feature>
<dbReference type="InterPro" id="IPR052575">
    <property type="entry name" value="SSU_processome_comp_20"/>
</dbReference>
<gene>
    <name evidence="4" type="ORF">EJ05DRAFT_537194</name>
</gene>
<dbReference type="Pfam" id="PF07539">
    <property type="entry name" value="UTP20_N"/>
    <property type="match status" value="1"/>
</dbReference>
<dbReference type="GeneID" id="54490420"/>
<dbReference type="SUPFAM" id="SSF48371">
    <property type="entry name" value="ARM repeat"/>
    <property type="match status" value="2"/>
</dbReference>
<sequence length="2630" mass="295783">MAVGHMSKPLLQRRSKGGTETTRKHRFKGFSYRIQNLKIEPIRRDRRHDFDDTGASHFQTALAKWRDSNLSSNYVAFAAQIDPYCETLPQILHNQSQIVELLVEYIGKLDVLSLQPLLDLVAQLAHDLGARFEDHFEKLLIAVTSVAARHEDVEAIEWSFNCLAWLFKYLSKLLVPNLTPLYDWLAPLLGKQHQKHYVPTFAAEALSFLLRKASQRSNKESLHNIIRHILTDVNTYQRGSLSATRYQHGVMTLFAESIKGVQYGIHSGAENILQELIQETLQVTQSDLLEDTSPAQTVLCGTIVNVIHATTVDTFAPLLKVIVGSLEPGPQASEKVLNLCTQLILVVCGVRKGSRVSDWAALANRVDALREHVEQACKSQSFSPKILYDILSCLAVVLHGCSLDIALPYVHRLGFLTSGQWLNHFLPFCILLSNLNHERFTFLALPHLQKFIVHNWKEQGDQICLVVPRLANSEVLSKSLQCPSEWQSAICDLSNTIGTKKAIPKDSIWKLNSRLILAEQLPFQAEQKQVLAQRLMDCVASTFNDISISDGISQRFYLGKAFEFATTQSPGASDGLHWNQIEQASSQLTGLTTFWTAVRAHIQQHHISFGEVQFHSTLLSNLRKCLSSPSHKLRLTALEILKTVVDGKSECMDHAIAIETCPLDLENARNIALRIRNLATAYRKPTTDAWTSKSIPSYLFGILHFRLSQAWDDSVNAIKEISTTKDGEDAISILAFEWLNPPVPKITTSPEISYLDEDVTSTKATNLFECFNHLQLQQRIQNYHYTTANPDRELSLLFETSNVVSDLQNQFCRTQALKVLNGIPEFAEKRNRSLVPVLLDWAGRSDNNDSVTQSKCSNDVVTLKWDRRDQKSLLSLFAQFNNPRVLYESDKVRVALLSLLTNADVEIQKPALRALLAWKEPQILRYEEDLFKLLDDMTFRDQLSIFLGVEEGDKAIRTDDHDRVMPIILRILYGKLVLREGSASGKQGQKARRKAVFTLLSRTIDVSSGRNDFSEFLTLALGKLDGICIIDGDGLKRGNYDKLRQIAEPRKLYGLLNMFEDMLDTLRTKINPFLSRIADPLLFCFLLASQSIPEATSPGRPDQTDTSEVSNSNEGLLRSMRQAAQRCLNLMFSNGEEFAWAPYATVINEEIVLPRLDRLPVENAHSISGMLRLFSTWSSSPSLATFLAYPPTGVTILGQVGGCLIEPSAQTEVKLFIVNEIIRPLLATATIKDEHSTENQKVRKDVRVRVLGPQISTLLLCLAEVIRCSPKKDMLDATILCVAELAPFVSSSDDAVKMIRISAALLKEPARKVSPKTKHNLLLTLHSLVPLCDSQSQYAEDGLYDVICSLFEYFRDRDNRILLSTVLEQITVGTDIHGVALLCQDLNSFDPNRLDEPDFERRSAAFRSISEPSFVSSSSLRQWQPVVYNALFHINDVENLSVRLDASSTLRRFVEAKSNKSGPEEIQFQNFIHQAVLPSLQKGIKQAPELVRCEHLSVLAHVVSNFPEWSLTNDMYGLLAGNDSEASFFNNVLHIQQHRRLRALRRLSCEANKLSSASISKIFLPLLDHFVFDPVEDETAHNLALEATNTMTALVQGLEWPQYRAVFTRYVDSLVSKPGLEKPIIKLIGAVTDGLTQAFVSAKRSTDGEAAQPRADDPQQPQPMEVDSVPAKLAETLPKREVVSRDLTSGPISKLTQYIHNKDETDINLRIPVAVAVVKLLKVLPTEEFYGRLPAVLLDICQILRSKSQDARDMTRKTLAEIASLIGPHCFSFLLKEMRTALPRGYQLHVLSFTMHSILVAMTDKLIPGDLDYCLPQIVDVIMDGIFGVTGQEKDAEDYISKMKEVKSQKNFDSMELLAKTTSLAHLIDLIRPIQSLLLEKLDFQMSRKIDDLLRRVETGLAQNEVSKQQGILQFCYDVIQEAASSEDKQGKGIKEKDHKTKRYLISMKGARHNHNKGAITSQMHKLARFSLELLRLIMKRYDHLHTPANLAGFLPIIGDSLLSGHEEVQLAAIKLLTRIIRVPLNQIDENGPVYVSTAYSIVRSAPNMSTELAQAAMKLISAIIRDREALAVKQVKETQLAYLLNRLKPDLRQPDRQGVAFNFIRAILGRKIVITEIYDIMDTEVSNIMITNQTGAIRDHARGVFVQFFTNYPQSKDRFKKQIGRLIKNLSYEHPEGRRSVMEVLNDILTNKNINSELLSEVLMSCFLGLTMTIANDTSGDCKEMAKVLIKRVFEKADESTSKDIVSQLKLYIDSEKPPVRSLGVQLYSLFIETNENNNDEVAYFLDRLEKNVTLGLEDPQDGNWEMVFRSLRALSQISQAVPVRVFSSKNSSLWSTVISSLTYPHTWVKESSAQALQHLLSDFARANKESSLAPVPLHGSNGLVLDGDSMVRIAKGSLKVLRTQEPRDELALSSIRNLLFLGKAFAANELRWPASLSDAVGEDNEQDASESEKETEQPTAIIHLMNSLSIILRRPLPAGTPARPPSLIAKTHALTLTASLATHLPLDTLAPSLPSLLRPLLVLTSPSTTHPSYPHQDAWTTSYKKLLEGAGELLVILREKVGDINYATLMRRVEKDIRDEREKRGVKRRLDRVREPEVEEARKRKKREKQKVVKREKGQFRRKRNGRE</sequence>
<dbReference type="PANTHER" id="PTHR17695">
    <property type="entry name" value="SMALL SUBUNIT PROCESSOME COMPONENT 20 HOMOLOG"/>
    <property type="match status" value="1"/>
</dbReference>
<dbReference type="RefSeq" id="XP_033602468.1">
    <property type="nucleotide sequence ID" value="XM_033749366.1"/>
</dbReference>
<dbReference type="GO" id="GO:0030686">
    <property type="term" value="C:90S preribosome"/>
    <property type="evidence" value="ECO:0007669"/>
    <property type="project" value="TreeGrafter"/>
</dbReference>
<dbReference type="Gene3D" id="1.25.10.10">
    <property type="entry name" value="Leucine-rich Repeat Variant"/>
    <property type="match status" value="1"/>
</dbReference>
<organism evidence="4 5">
    <name type="scientific">Pseudovirgaria hyperparasitica</name>
    <dbReference type="NCBI Taxonomy" id="470096"/>
    <lineage>
        <taxon>Eukaryota</taxon>
        <taxon>Fungi</taxon>
        <taxon>Dikarya</taxon>
        <taxon>Ascomycota</taxon>
        <taxon>Pezizomycotina</taxon>
        <taxon>Dothideomycetes</taxon>
        <taxon>Dothideomycetes incertae sedis</taxon>
        <taxon>Acrospermales</taxon>
        <taxon>Acrospermaceae</taxon>
        <taxon>Pseudovirgaria</taxon>
    </lineage>
</organism>
<feature type="compositionally biased region" description="Polar residues" evidence="1">
    <location>
        <begin position="1104"/>
        <end position="1113"/>
    </location>
</feature>
<feature type="domain" description="U3 small nucleolar RNA-associated protein 20 N-terminal" evidence="2">
    <location>
        <begin position="864"/>
        <end position="1486"/>
    </location>
</feature>
<feature type="region of interest" description="Disordered" evidence="1">
    <location>
        <begin position="1643"/>
        <end position="1667"/>
    </location>
</feature>
<feature type="compositionally biased region" description="Low complexity" evidence="1">
    <location>
        <begin position="1650"/>
        <end position="1663"/>
    </location>
</feature>
<dbReference type="Proteomes" id="UP000799437">
    <property type="component" value="Unassembled WGS sequence"/>
</dbReference>
<evidence type="ECO:0000259" key="2">
    <source>
        <dbReference type="Pfam" id="PF07539"/>
    </source>
</evidence>
<feature type="region of interest" description="Disordered" evidence="1">
    <location>
        <begin position="2584"/>
        <end position="2630"/>
    </location>
</feature>
<dbReference type="InterPro" id="IPR016024">
    <property type="entry name" value="ARM-type_fold"/>
</dbReference>
<dbReference type="PANTHER" id="PTHR17695:SF11">
    <property type="entry name" value="SMALL SUBUNIT PROCESSOME COMPONENT 20 HOMOLOG"/>
    <property type="match status" value="1"/>
</dbReference>
<dbReference type="Pfam" id="PF20416">
    <property type="entry name" value="UTP20"/>
    <property type="match status" value="1"/>
</dbReference>
<dbReference type="InterPro" id="IPR011430">
    <property type="entry name" value="UTP20_N"/>
</dbReference>
<reference evidence="4" key="1">
    <citation type="journal article" date="2020" name="Stud. Mycol.">
        <title>101 Dothideomycetes genomes: a test case for predicting lifestyles and emergence of pathogens.</title>
        <authorList>
            <person name="Haridas S."/>
            <person name="Albert R."/>
            <person name="Binder M."/>
            <person name="Bloem J."/>
            <person name="Labutti K."/>
            <person name="Salamov A."/>
            <person name="Andreopoulos B."/>
            <person name="Baker S."/>
            <person name="Barry K."/>
            <person name="Bills G."/>
            <person name="Bluhm B."/>
            <person name="Cannon C."/>
            <person name="Castanera R."/>
            <person name="Culley D."/>
            <person name="Daum C."/>
            <person name="Ezra D."/>
            <person name="Gonzalez J."/>
            <person name="Henrissat B."/>
            <person name="Kuo A."/>
            <person name="Liang C."/>
            <person name="Lipzen A."/>
            <person name="Lutzoni F."/>
            <person name="Magnuson J."/>
            <person name="Mondo S."/>
            <person name="Nolan M."/>
            <person name="Ohm R."/>
            <person name="Pangilinan J."/>
            <person name="Park H.-J."/>
            <person name="Ramirez L."/>
            <person name="Alfaro M."/>
            <person name="Sun H."/>
            <person name="Tritt A."/>
            <person name="Yoshinaga Y."/>
            <person name="Zwiers L.-H."/>
            <person name="Turgeon B."/>
            <person name="Goodwin S."/>
            <person name="Spatafora J."/>
            <person name="Crous P."/>
            <person name="Grigoriev I."/>
        </authorList>
    </citation>
    <scope>NUCLEOTIDE SEQUENCE</scope>
    <source>
        <strain evidence="4">CBS 121739</strain>
    </source>
</reference>
<dbReference type="OrthoDB" id="360653at2759"/>
<protein>
    <submittedName>
        <fullName evidence="4">Uncharacterized protein</fullName>
    </submittedName>
</protein>
<evidence type="ECO:0000313" key="4">
    <source>
        <dbReference type="EMBL" id="KAF2760017.1"/>
    </source>
</evidence>